<dbReference type="PANTHER" id="PTHR37313:SF4">
    <property type="entry name" value="CONSERVED MEMBRANE PROTEIN-RELATED"/>
    <property type="match status" value="1"/>
</dbReference>
<dbReference type="AlphaFoldDB" id="A0A6J7GSX9"/>
<dbReference type="Pfam" id="PF05949">
    <property type="entry name" value="DUF881"/>
    <property type="match status" value="1"/>
</dbReference>
<protein>
    <submittedName>
        <fullName evidence="1">Unannotated protein</fullName>
    </submittedName>
</protein>
<dbReference type="GO" id="GO:0005886">
    <property type="term" value="C:plasma membrane"/>
    <property type="evidence" value="ECO:0007669"/>
    <property type="project" value="TreeGrafter"/>
</dbReference>
<proteinExistence type="predicted"/>
<accession>A0A6J7GSX9</accession>
<dbReference type="EMBL" id="CAFBMR010000020">
    <property type="protein sequence ID" value="CAB4910314.1"/>
    <property type="molecule type" value="Genomic_DNA"/>
</dbReference>
<evidence type="ECO:0000313" key="1">
    <source>
        <dbReference type="EMBL" id="CAB4910314.1"/>
    </source>
</evidence>
<name>A0A6J7GSX9_9ZZZZ</name>
<dbReference type="InterPro" id="IPR010273">
    <property type="entry name" value="DUF881"/>
</dbReference>
<dbReference type="PANTHER" id="PTHR37313">
    <property type="entry name" value="UPF0749 PROTEIN RV1825"/>
    <property type="match status" value="1"/>
</dbReference>
<organism evidence="1">
    <name type="scientific">freshwater metagenome</name>
    <dbReference type="NCBI Taxonomy" id="449393"/>
    <lineage>
        <taxon>unclassified sequences</taxon>
        <taxon>metagenomes</taxon>
        <taxon>ecological metagenomes</taxon>
    </lineage>
</organism>
<reference evidence="1" key="1">
    <citation type="submission" date="2020-05" db="EMBL/GenBank/DDBJ databases">
        <authorList>
            <person name="Chiriac C."/>
            <person name="Salcher M."/>
            <person name="Ghai R."/>
            <person name="Kavagutti S V."/>
        </authorList>
    </citation>
    <scope>NUCLEOTIDE SEQUENCE</scope>
</reference>
<dbReference type="Gene3D" id="3.30.70.1880">
    <property type="entry name" value="Protein of unknown function DUF881"/>
    <property type="match status" value="1"/>
</dbReference>
<sequence>MNVKPYTILTGVVLVGAGALFAASAVTSGGQDLRAQQTTELSDLIMQRQRDLITLNGHVTDLQAEVDDLAAQRASDPQIAAARARIDALGPEAGTTDVSGSGVRVTLDDAPDESNTGEYLPDDLVVHQQDVQAVVNALWHGGATAIQVMDQRLIATSAVRCVGNTLILQGRVYSPPYAITAIGPKLEMMAALAADPQLAIYRSWANLVGLGYQVEDLPEVTVPAYDGSIDLAWATPDGSAA</sequence>
<gene>
    <name evidence="1" type="ORF">UFOPK3610_00746</name>
</gene>